<sequence>MDMSLTQQMSPHGGPPRRRRSLLLAAVAVVVLIAATVGVTVALTGGGDGSHPAAAPPSAPAPTRFGIPSPQPGRSATADPTAPLLLPHPARAASNGVPLGFPHTPDGAASAAVRWTSLILPTGEDRQLDVFRTIETAAAYTRDAPTLREGYREHPLAADFWSTATPLACGVTSTEDADGVSVSVLATLQVGDATGVTGSSLWANEFHLVWQGDDWRLDDIKDVSKTHPLPSGNSRDEYQASGWREFQLA</sequence>
<feature type="region of interest" description="Disordered" evidence="1">
    <location>
        <begin position="47"/>
        <end position="89"/>
    </location>
</feature>
<evidence type="ECO:0000313" key="4">
    <source>
        <dbReference type="Proteomes" id="UP000234331"/>
    </source>
</evidence>
<dbReference type="AlphaFoldDB" id="A0A2I2KM40"/>
<dbReference type="Proteomes" id="UP000234331">
    <property type="component" value="Unassembled WGS sequence"/>
</dbReference>
<gene>
    <name evidence="3" type="ORF">FRACA_1520015</name>
</gene>
<reference evidence="3 4" key="1">
    <citation type="submission" date="2017-06" db="EMBL/GenBank/DDBJ databases">
        <authorList>
            <person name="Kim H.J."/>
            <person name="Triplett B.A."/>
        </authorList>
    </citation>
    <scope>NUCLEOTIDE SEQUENCE [LARGE SCALE GENOMIC DNA]</scope>
    <source>
        <strain evidence="3">FRACA_ARgP5</strain>
    </source>
</reference>
<organism evidence="3 4">
    <name type="scientific">Frankia canadensis</name>
    <dbReference type="NCBI Taxonomy" id="1836972"/>
    <lineage>
        <taxon>Bacteria</taxon>
        <taxon>Bacillati</taxon>
        <taxon>Actinomycetota</taxon>
        <taxon>Actinomycetes</taxon>
        <taxon>Frankiales</taxon>
        <taxon>Frankiaceae</taxon>
        <taxon>Frankia</taxon>
    </lineage>
</organism>
<accession>A0A2I2KM40</accession>
<feature type="compositionally biased region" description="Low complexity" evidence="1">
    <location>
        <begin position="76"/>
        <end position="89"/>
    </location>
</feature>
<evidence type="ECO:0000259" key="2">
    <source>
        <dbReference type="Pfam" id="PF26526"/>
    </source>
</evidence>
<evidence type="ECO:0000313" key="3">
    <source>
        <dbReference type="EMBL" id="SNQ46737.1"/>
    </source>
</evidence>
<dbReference type="Pfam" id="PF26526">
    <property type="entry name" value="DUF8175"/>
    <property type="match status" value="1"/>
</dbReference>
<protein>
    <recommendedName>
        <fullName evidence="2">DUF8175 domain-containing protein</fullName>
    </recommendedName>
</protein>
<keyword evidence="4" id="KW-1185">Reference proteome</keyword>
<dbReference type="InterPro" id="IPR058488">
    <property type="entry name" value="DUF8175"/>
</dbReference>
<feature type="domain" description="DUF8175" evidence="2">
    <location>
        <begin position="89"/>
        <end position="222"/>
    </location>
</feature>
<dbReference type="EMBL" id="FZMO01000060">
    <property type="protein sequence ID" value="SNQ46737.1"/>
    <property type="molecule type" value="Genomic_DNA"/>
</dbReference>
<proteinExistence type="predicted"/>
<name>A0A2I2KM40_9ACTN</name>
<evidence type="ECO:0000256" key="1">
    <source>
        <dbReference type="SAM" id="MobiDB-lite"/>
    </source>
</evidence>